<dbReference type="PANTHER" id="PTHR43377">
    <property type="entry name" value="BILIVERDIN REDUCTASE A"/>
    <property type="match status" value="1"/>
</dbReference>
<dbReference type="InterPro" id="IPR055170">
    <property type="entry name" value="GFO_IDH_MocA-like_dom"/>
</dbReference>
<organism evidence="3 4">
    <name type="scientific">Mesorhizobium muleiense</name>
    <dbReference type="NCBI Taxonomy" id="1004279"/>
    <lineage>
        <taxon>Bacteria</taxon>
        <taxon>Pseudomonadati</taxon>
        <taxon>Pseudomonadota</taxon>
        <taxon>Alphaproteobacteria</taxon>
        <taxon>Hyphomicrobiales</taxon>
        <taxon>Phyllobacteriaceae</taxon>
        <taxon>Mesorhizobium</taxon>
    </lineage>
</organism>
<protein>
    <submittedName>
        <fullName evidence="3">Predicted dehydrogenase</fullName>
    </submittedName>
</protein>
<feature type="domain" description="GFO/IDH/MocA-like oxidoreductase" evidence="2">
    <location>
        <begin position="135"/>
        <end position="232"/>
    </location>
</feature>
<dbReference type="Pfam" id="PF22725">
    <property type="entry name" value="GFO_IDH_MocA_C3"/>
    <property type="match status" value="1"/>
</dbReference>
<dbReference type="InterPro" id="IPR051450">
    <property type="entry name" value="Gfo/Idh/MocA_Oxidoreductases"/>
</dbReference>
<evidence type="ECO:0000313" key="4">
    <source>
        <dbReference type="Proteomes" id="UP000198894"/>
    </source>
</evidence>
<name>A0A1G8NNX6_9HYPH</name>
<evidence type="ECO:0000259" key="2">
    <source>
        <dbReference type="Pfam" id="PF22725"/>
    </source>
</evidence>
<evidence type="ECO:0000313" key="3">
    <source>
        <dbReference type="EMBL" id="SDI81842.1"/>
    </source>
</evidence>
<evidence type="ECO:0000259" key="1">
    <source>
        <dbReference type="Pfam" id="PF01408"/>
    </source>
</evidence>
<accession>A0A1G8NNX6</accession>
<reference evidence="4" key="1">
    <citation type="submission" date="2016-10" db="EMBL/GenBank/DDBJ databases">
        <authorList>
            <person name="Varghese N."/>
            <person name="Submissions S."/>
        </authorList>
    </citation>
    <scope>NUCLEOTIDE SEQUENCE [LARGE SCALE GENOMIC DNA]</scope>
    <source>
        <strain evidence="4">CGMCC 1.11022</strain>
    </source>
</reference>
<keyword evidence="4" id="KW-1185">Reference proteome</keyword>
<dbReference type="SUPFAM" id="SSF51735">
    <property type="entry name" value="NAD(P)-binding Rossmann-fold domains"/>
    <property type="match status" value="1"/>
</dbReference>
<dbReference type="PANTHER" id="PTHR43377:SF1">
    <property type="entry name" value="BILIVERDIN REDUCTASE A"/>
    <property type="match status" value="1"/>
</dbReference>
<dbReference type="Gene3D" id="3.40.50.720">
    <property type="entry name" value="NAD(P)-binding Rossmann-like Domain"/>
    <property type="match status" value="1"/>
</dbReference>
<dbReference type="RefSeq" id="WP_091591879.1">
    <property type="nucleotide sequence ID" value="NZ_FNEE01000003.1"/>
</dbReference>
<dbReference type="SUPFAM" id="SSF55347">
    <property type="entry name" value="Glyceraldehyde-3-phosphate dehydrogenase-like, C-terminal domain"/>
    <property type="match status" value="1"/>
</dbReference>
<dbReference type="Gene3D" id="3.30.360.10">
    <property type="entry name" value="Dihydrodipicolinate Reductase, domain 2"/>
    <property type="match status" value="1"/>
</dbReference>
<dbReference type="InterPro" id="IPR036291">
    <property type="entry name" value="NAD(P)-bd_dom_sf"/>
</dbReference>
<gene>
    <name evidence="3" type="ORF">SAMN05428953_10311</name>
</gene>
<dbReference type="GO" id="GO:0000166">
    <property type="term" value="F:nucleotide binding"/>
    <property type="evidence" value="ECO:0007669"/>
    <property type="project" value="InterPro"/>
</dbReference>
<dbReference type="EMBL" id="FNEE01000003">
    <property type="protein sequence ID" value="SDI81842.1"/>
    <property type="molecule type" value="Genomic_DNA"/>
</dbReference>
<feature type="domain" description="Gfo/Idh/MocA-like oxidoreductase N-terminal" evidence="1">
    <location>
        <begin position="7"/>
        <end position="123"/>
    </location>
</feature>
<dbReference type="AlphaFoldDB" id="A0A1G8NNX6"/>
<sequence>MSSEKSLRVVVAGLGNMGRSHALAYHTNPGFQIAALVNRSDVPLPPGLSGYGTRRSFDEALREEKPDIACIATYSDSHADYAVKAFEAGCHVFVEKPLATTVADAKRVVAAAKANGRKLVIGYILRHHPSWIRLIAEARKLGGPYVFRMNLNQQSSGHSWQTHKQLMQTTSPIVDCGVHYLDVMLQITDARPVEVRGMGLRLSDEIAPKMYNYGHLQVLFDDGSVGWYEAGWGPMISETAFFVKDVISPNGCVSIVMKEGVRSDDIDTHTRTSTIRLHSAATGADGKFAKADEMLSMEGEPGHQDLCDREQAFLLKAIREDIDLTRHMGDAVKSLAVCLAADESVRSGKAVRL</sequence>
<dbReference type="Proteomes" id="UP000198894">
    <property type="component" value="Unassembled WGS sequence"/>
</dbReference>
<dbReference type="Pfam" id="PF01408">
    <property type="entry name" value="GFO_IDH_MocA"/>
    <property type="match status" value="1"/>
</dbReference>
<dbReference type="InterPro" id="IPR000683">
    <property type="entry name" value="Gfo/Idh/MocA-like_OxRdtase_N"/>
</dbReference>
<proteinExistence type="predicted"/>